<dbReference type="PRINTS" id="PR00420">
    <property type="entry name" value="RNGMNOXGNASE"/>
</dbReference>
<dbReference type="RefSeq" id="WP_012796389.1">
    <property type="nucleotide sequence ID" value="NZ_CALJZO010000025.1"/>
</dbReference>
<reference evidence="3 4" key="1">
    <citation type="submission" date="2014-10" db="EMBL/GenBank/DDBJ databases">
        <title>Genome sequence of Micropolyspora internatus JCM3315.</title>
        <authorList>
            <person name="Shin S.-K."/>
            <person name="Yi H."/>
        </authorList>
    </citation>
    <scope>NUCLEOTIDE SEQUENCE [LARGE SCALE GENOMIC DNA]</scope>
    <source>
        <strain evidence="3 4">JCM 3315</strain>
    </source>
</reference>
<dbReference type="OMA" id="RGDYYQI"/>
<accession>A0A837DGT4</accession>
<dbReference type="NCBIfam" id="NF004833">
    <property type="entry name" value="PRK06185.1-1"/>
    <property type="match status" value="1"/>
</dbReference>
<proteinExistence type="predicted"/>
<name>A0A837DGT4_9PSEU</name>
<dbReference type="PANTHER" id="PTHR43476">
    <property type="entry name" value="3-(3-HYDROXY-PHENYL)PROPIONATE/3-HYDROXYCINNAMIC ACID HYDROXYLASE"/>
    <property type="match status" value="1"/>
</dbReference>
<dbReference type="NCBIfam" id="NF004834">
    <property type="entry name" value="PRK06185.1-3"/>
    <property type="match status" value="1"/>
</dbReference>
<dbReference type="InterPro" id="IPR002938">
    <property type="entry name" value="FAD-bd"/>
</dbReference>
<gene>
    <name evidence="3" type="ORF">MINT15_07610</name>
</gene>
<dbReference type="Gene3D" id="3.50.50.60">
    <property type="entry name" value="FAD/NAD(P)-binding domain"/>
    <property type="match status" value="1"/>
</dbReference>
<dbReference type="InterPro" id="IPR036188">
    <property type="entry name" value="FAD/NAD-bd_sf"/>
</dbReference>
<evidence type="ECO:0000256" key="1">
    <source>
        <dbReference type="ARBA" id="ARBA00023002"/>
    </source>
</evidence>
<protein>
    <recommendedName>
        <fullName evidence="2">FAD-binding domain-containing protein</fullName>
    </recommendedName>
</protein>
<evidence type="ECO:0000259" key="2">
    <source>
        <dbReference type="Pfam" id="PF01494"/>
    </source>
</evidence>
<dbReference type="InterPro" id="IPR050631">
    <property type="entry name" value="PheA/TfdB_FAD_monoxygenase"/>
</dbReference>
<dbReference type="SUPFAM" id="SSF51905">
    <property type="entry name" value="FAD/NAD(P)-binding domain"/>
    <property type="match status" value="1"/>
</dbReference>
<sequence length="416" mass="46028">MATTERTTCAVIGGGPAGMVLGLLLARAGVDVTVLEKHADFLRDFRGDTVHPSTLRLLDDLGLGERFARLPHTALTEIAFPYGDGERVVVGDLNRLRRIRYPYPYIAITPQWDFLNLLASAAAEEPTFSLRMRSEVTELVRDGGRVRGVRYRTEDGDTHTLLADVTVACDGRWSLARAQAGLRPRETPVPIDVWWFRLSRKPGTGPQELTPTMRAGQFFVVIPRRDYFQIALVAKKGLDPQLRRRGIAALREDIAAALPELADRVDELTTMDQIKHLDVRLNRLHRWHTDGLLCIGDAAHAMSPIGGVGINLAVQDAVAAARTLAEPLRQGRVSPETLALVRRRRLMPTLVIQGLQRALHHLVVAPVVEGRRSGPPKPMLTLLRRAPWLSFVPAYLLGVGPRPERAPAFARRPPAA</sequence>
<dbReference type="GO" id="GO:0016491">
    <property type="term" value="F:oxidoreductase activity"/>
    <property type="evidence" value="ECO:0007669"/>
    <property type="project" value="UniProtKB-KW"/>
</dbReference>
<dbReference type="GO" id="GO:0071949">
    <property type="term" value="F:FAD binding"/>
    <property type="evidence" value="ECO:0007669"/>
    <property type="project" value="InterPro"/>
</dbReference>
<evidence type="ECO:0000313" key="4">
    <source>
        <dbReference type="Proteomes" id="UP000030848"/>
    </source>
</evidence>
<feature type="domain" description="FAD-binding" evidence="2">
    <location>
        <begin position="7"/>
        <end position="331"/>
    </location>
</feature>
<dbReference type="EMBL" id="JRZE01000002">
    <property type="protein sequence ID" value="KHF45544.1"/>
    <property type="molecule type" value="Genomic_DNA"/>
</dbReference>
<keyword evidence="1" id="KW-0560">Oxidoreductase</keyword>
<comment type="caution">
    <text evidence="3">The sequence shown here is derived from an EMBL/GenBank/DDBJ whole genome shotgun (WGS) entry which is preliminary data.</text>
</comment>
<evidence type="ECO:0000313" key="3">
    <source>
        <dbReference type="EMBL" id="KHF45544.1"/>
    </source>
</evidence>
<dbReference type="Pfam" id="PF01494">
    <property type="entry name" value="FAD_binding_3"/>
    <property type="match status" value="1"/>
</dbReference>
<dbReference type="AlphaFoldDB" id="A0A837DGT4"/>
<organism evidence="3 4">
    <name type="scientific">Saccharomonospora viridis</name>
    <dbReference type="NCBI Taxonomy" id="1852"/>
    <lineage>
        <taxon>Bacteria</taxon>
        <taxon>Bacillati</taxon>
        <taxon>Actinomycetota</taxon>
        <taxon>Actinomycetes</taxon>
        <taxon>Pseudonocardiales</taxon>
        <taxon>Pseudonocardiaceae</taxon>
        <taxon>Saccharomonospora</taxon>
    </lineage>
</organism>
<dbReference type="Proteomes" id="UP000030848">
    <property type="component" value="Unassembled WGS sequence"/>
</dbReference>
<dbReference type="PANTHER" id="PTHR43476:SF5">
    <property type="entry name" value="FAD-DEPENDENT MONOOXYGENASE"/>
    <property type="match status" value="1"/>
</dbReference>